<dbReference type="PANTHER" id="PTHR36417">
    <property type="entry name" value="SELENOPROTEIN DOMAIN PROTEIN (AFU_ORTHOLOGUE AFUA_1G05220)"/>
    <property type="match status" value="1"/>
</dbReference>
<dbReference type="InterPro" id="IPR011893">
    <property type="entry name" value="Selenoprotein_Rdx-typ"/>
</dbReference>
<evidence type="ECO:0000256" key="1">
    <source>
        <dbReference type="ARBA" id="ARBA00023284"/>
    </source>
</evidence>
<dbReference type="Gene3D" id="3.40.30.10">
    <property type="entry name" value="Glutaredoxin"/>
    <property type="match status" value="1"/>
</dbReference>
<dbReference type="AlphaFoldDB" id="A0AAD7XLU4"/>
<proteinExistence type="predicted"/>
<dbReference type="InterPro" id="IPR036249">
    <property type="entry name" value="Thioredoxin-like_sf"/>
</dbReference>
<name>A0AAD7XLU4_9STRA</name>
<evidence type="ECO:0000313" key="3">
    <source>
        <dbReference type="EMBL" id="KAJ8603017.1"/>
    </source>
</evidence>
<evidence type="ECO:0000313" key="4">
    <source>
        <dbReference type="Proteomes" id="UP001230188"/>
    </source>
</evidence>
<comment type="caution">
    <text evidence="3">The sequence shown here is derived from an EMBL/GenBank/DDBJ whole genome shotgun (WGS) entry which is preliminary data.</text>
</comment>
<dbReference type="NCBIfam" id="TIGR02174">
    <property type="entry name" value="CXXU_selWTH"/>
    <property type="match status" value="1"/>
</dbReference>
<dbReference type="Pfam" id="PF10262">
    <property type="entry name" value="Rdx"/>
    <property type="match status" value="1"/>
</dbReference>
<dbReference type="EMBL" id="JAQMWT010000362">
    <property type="protein sequence ID" value="KAJ8603017.1"/>
    <property type="molecule type" value="Genomic_DNA"/>
</dbReference>
<keyword evidence="2" id="KW-0732">Signal</keyword>
<evidence type="ECO:0008006" key="5">
    <source>
        <dbReference type="Google" id="ProtNLM"/>
    </source>
</evidence>
<gene>
    <name evidence="3" type="ORF">CTAYLR_001564</name>
</gene>
<keyword evidence="4" id="KW-1185">Reference proteome</keyword>
<sequence>MSILLFVVFARAFVSPSNHHKIAAARVVRHATEGASVRIKYCTGCRWMLRSAYFAQEILSTFDDGSVREVTLAPQYASGGEWVVEVGEEVVWDRRRDGGFPQVPELKQRIRDVVAPDQHLGHSDTTTLR</sequence>
<dbReference type="PANTHER" id="PTHR36417:SF2">
    <property type="entry name" value="SELENOPROTEIN DOMAIN PROTEIN (AFU_ORTHOLOGUE AFUA_1G05220)"/>
    <property type="match status" value="1"/>
</dbReference>
<accession>A0AAD7XLU4</accession>
<keyword evidence="1" id="KW-0676">Redox-active center</keyword>
<dbReference type="Proteomes" id="UP001230188">
    <property type="component" value="Unassembled WGS sequence"/>
</dbReference>
<protein>
    <recommendedName>
        <fullName evidence="5">Selenoprotein W-like protein</fullName>
    </recommendedName>
</protein>
<reference evidence="3" key="1">
    <citation type="submission" date="2023-01" db="EMBL/GenBank/DDBJ databases">
        <title>Metagenome sequencing of chrysophaentin producing Chrysophaeum taylorii.</title>
        <authorList>
            <person name="Davison J."/>
            <person name="Bewley C."/>
        </authorList>
    </citation>
    <scope>NUCLEOTIDE SEQUENCE</scope>
    <source>
        <strain evidence="3">NIES-1699</strain>
    </source>
</reference>
<feature type="signal peptide" evidence="2">
    <location>
        <begin position="1"/>
        <end position="19"/>
    </location>
</feature>
<evidence type="ECO:0000256" key="2">
    <source>
        <dbReference type="SAM" id="SignalP"/>
    </source>
</evidence>
<feature type="chain" id="PRO_5041949520" description="Selenoprotein W-like protein" evidence="2">
    <location>
        <begin position="20"/>
        <end position="129"/>
    </location>
</feature>
<organism evidence="3 4">
    <name type="scientific">Chrysophaeum taylorii</name>
    <dbReference type="NCBI Taxonomy" id="2483200"/>
    <lineage>
        <taxon>Eukaryota</taxon>
        <taxon>Sar</taxon>
        <taxon>Stramenopiles</taxon>
        <taxon>Ochrophyta</taxon>
        <taxon>Pelagophyceae</taxon>
        <taxon>Pelagomonadales</taxon>
        <taxon>Pelagomonadaceae</taxon>
        <taxon>Chrysophaeum</taxon>
    </lineage>
</organism>
<dbReference type="SUPFAM" id="SSF52833">
    <property type="entry name" value="Thioredoxin-like"/>
    <property type="match status" value="1"/>
</dbReference>